<feature type="domain" description="Major facilitator superfamily (MFS) profile" evidence="8">
    <location>
        <begin position="1"/>
        <end position="391"/>
    </location>
</feature>
<comment type="similarity">
    <text evidence="2">Belongs to the major facilitator superfamily. MFSD6 family.</text>
</comment>
<accession>A0A1L5F3R3</accession>
<dbReference type="InterPro" id="IPR024989">
    <property type="entry name" value="MFS_assoc_dom"/>
</dbReference>
<dbReference type="Pfam" id="PF12832">
    <property type="entry name" value="MFS_1_like"/>
    <property type="match status" value="1"/>
</dbReference>
<protein>
    <submittedName>
        <fullName evidence="9">MFS transporter</fullName>
    </submittedName>
</protein>
<reference evidence="9 10" key="1">
    <citation type="submission" date="2016-12" db="EMBL/GenBank/DDBJ databases">
        <title>Complete genome sequence of Clostridium kluyveri JZZ isolated from the pit mud of a Chinese flavor liquor-making factory.</title>
        <authorList>
            <person name="Wang Y."/>
        </authorList>
    </citation>
    <scope>NUCLEOTIDE SEQUENCE [LARGE SCALE GENOMIC DNA]</scope>
    <source>
        <strain evidence="9 10">JZZ</strain>
    </source>
</reference>
<dbReference type="GO" id="GO:0005886">
    <property type="term" value="C:plasma membrane"/>
    <property type="evidence" value="ECO:0007669"/>
    <property type="project" value="UniProtKB-SubCell"/>
</dbReference>
<dbReference type="AlphaFoldDB" id="A0A1L5F3R3"/>
<keyword evidence="3" id="KW-0813">Transport</keyword>
<dbReference type="SUPFAM" id="SSF103473">
    <property type="entry name" value="MFS general substrate transporter"/>
    <property type="match status" value="1"/>
</dbReference>
<dbReference type="OrthoDB" id="65739at2"/>
<dbReference type="InterPro" id="IPR020846">
    <property type="entry name" value="MFS_dom"/>
</dbReference>
<keyword evidence="5 7" id="KW-1133">Transmembrane helix</keyword>
<dbReference type="InterPro" id="IPR051717">
    <property type="entry name" value="MFS_MFSD6"/>
</dbReference>
<evidence type="ECO:0000256" key="3">
    <source>
        <dbReference type="ARBA" id="ARBA00022448"/>
    </source>
</evidence>
<dbReference type="PANTHER" id="PTHR16172:SF41">
    <property type="entry name" value="MAJOR FACILITATOR SUPERFAMILY DOMAIN-CONTAINING PROTEIN 6-LIKE"/>
    <property type="match status" value="1"/>
</dbReference>
<name>A0A1L5F3R3_CLOKL</name>
<dbReference type="Proteomes" id="UP000184604">
    <property type="component" value="Chromosome"/>
</dbReference>
<dbReference type="PANTHER" id="PTHR16172">
    <property type="entry name" value="MAJOR FACILITATOR SUPERFAMILY DOMAIN-CONTAINING PROTEIN 6-LIKE"/>
    <property type="match status" value="1"/>
</dbReference>
<feature type="transmembrane region" description="Helical" evidence="7">
    <location>
        <begin position="301"/>
        <end position="323"/>
    </location>
</feature>
<dbReference type="GO" id="GO:0022857">
    <property type="term" value="F:transmembrane transporter activity"/>
    <property type="evidence" value="ECO:0007669"/>
    <property type="project" value="InterPro"/>
</dbReference>
<dbReference type="RefSeq" id="WP_073537305.1">
    <property type="nucleotide sequence ID" value="NZ_CP018335.1"/>
</dbReference>
<dbReference type="Gene3D" id="1.20.1250.20">
    <property type="entry name" value="MFS general substrate transporter like domains"/>
    <property type="match status" value="2"/>
</dbReference>
<evidence type="ECO:0000313" key="10">
    <source>
        <dbReference type="Proteomes" id="UP000184604"/>
    </source>
</evidence>
<gene>
    <name evidence="9" type="ORF">BS101_02050</name>
</gene>
<feature type="transmembrane region" description="Helical" evidence="7">
    <location>
        <begin position="335"/>
        <end position="359"/>
    </location>
</feature>
<feature type="transmembrane region" description="Helical" evidence="7">
    <location>
        <begin position="365"/>
        <end position="387"/>
    </location>
</feature>
<evidence type="ECO:0000256" key="4">
    <source>
        <dbReference type="ARBA" id="ARBA00022692"/>
    </source>
</evidence>
<feature type="transmembrane region" description="Helical" evidence="7">
    <location>
        <begin position="137"/>
        <end position="157"/>
    </location>
</feature>
<feature type="transmembrane region" description="Helical" evidence="7">
    <location>
        <begin position="44"/>
        <end position="65"/>
    </location>
</feature>
<evidence type="ECO:0000313" key="9">
    <source>
        <dbReference type="EMBL" id="APM37617.1"/>
    </source>
</evidence>
<evidence type="ECO:0000256" key="1">
    <source>
        <dbReference type="ARBA" id="ARBA00004651"/>
    </source>
</evidence>
<feature type="transmembrane region" description="Helical" evidence="7">
    <location>
        <begin position="103"/>
        <end position="125"/>
    </location>
</feature>
<feature type="transmembrane region" description="Helical" evidence="7">
    <location>
        <begin position="212"/>
        <end position="233"/>
    </location>
</feature>
<keyword evidence="6 7" id="KW-0472">Membrane</keyword>
<organism evidence="9 10">
    <name type="scientific">Clostridium kluyveri</name>
    <dbReference type="NCBI Taxonomy" id="1534"/>
    <lineage>
        <taxon>Bacteria</taxon>
        <taxon>Bacillati</taxon>
        <taxon>Bacillota</taxon>
        <taxon>Clostridia</taxon>
        <taxon>Eubacteriales</taxon>
        <taxon>Clostridiaceae</taxon>
        <taxon>Clostridium</taxon>
    </lineage>
</organism>
<dbReference type="EMBL" id="CP018335">
    <property type="protein sequence ID" value="APM37617.1"/>
    <property type="molecule type" value="Genomic_DNA"/>
</dbReference>
<comment type="subcellular location">
    <subcellularLocation>
        <location evidence="1">Cell membrane</location>
        <topology evidence="1">Multi-pass membrane protein</topology>
    </subcellularLocation>
</comment>
<evidence type="ECO:0000256" key="5">
    <source>
        <dbReference type="ARBA" id="ARBA00022989"/>
    </source>
</evidence>
<dbReference type="PROSITE" id="PS50850">
    <property type="entry name" value="MFS"/>
    <property type="match status" value="1"/>
</dbReference>
<evidence type="ECO:0000256" key="6">
    <source>
        <dbReference type="ARBA" id="ARBA00023136"/>
    </source>
</evidence>
<feature type="transmembrane region" description="Helical" evidence="7">
    <location>
        <begin position="12"/>
        <end position="32"/>
    </location>
</feature>
<keyword evidence="4 7" id="KW-0812">Transmembrane</keyword>
<feature type="transmembrane region" description="Helical" evidence="7">
    <location>
        <begin position="163"/>
        <end position="181"/>
    </location>
</feature>
<dbReference type="InterPro" id="IPR036259">
    <property type="entry name" value="MFS_trans_sf"/>
</dbReference>
<feature type="transmembrane region" description="Helical" evidence="7">
    <location>
        <begin position="77"/>
        <end position="97"/>
    </location>
</feature>
<evidence type="ECO:0000256" key="7">
    <source>
        <dbReference type="SAM" id="Phobius"/>
    </source>
</evidence>
<proteinExistence type="inferred from homology"/>
<sequence>MRIIIHKDFNKFRIFAFIYWGMIISVSGMYTMYISQIGFCKEEIGMTVTLYSVSMLVGHSFLGYLVDKLRCIKKIMLSSISIGLIIAAGLPLAGLNWQVCLLIAMWGFFIGGASTLFDTWCISTLKAHGEQNNFGKIRGFGSVGYGLSGALLGLLLSKFGWNIYYLYIAAVVMFTLIIIYINDDRHIENMGGKSPNVSIKEALTQILKIKPFIIMLIIVFTYNFIYMGIYNYLGVLVKDYGGGALSLGLTYFFDATPEIVTYFLTASLLKKYKNKSLIFVAFLLQAIRLVVIYIFSNALAVMLMGILSGFAFGIMDASYKTYVYDLAPEKYKTSCLSLFDCIVGFSGIICAPIFGFLFVRLGTNAIIVFALIIDIIMASVLLINMLYPVMSRKGFSKCKTTIKSENTNNVR</sequence>
<evidence type="ECO:0000259" key="8">
    <source>
        <dbReference type="PROSITE" id="PS50850"/>
    </source>
</evidence>
<feature type="transmembrane region" description="Helical" evidence="7">
    <location>
        <begin position="245"/>
        <end position="265"/>
    </location>
</feature>
<evidence type="ECO:0000256" key="2">
    <source>
        <dbReference type="ARBA" id="ARBA00005241"/>
    </source>
</evidence>